<dbReference type="GO" id="GO:0016740">
    <property type="term" value="F:transferase activity"/>
    <property type="evidence" value="ECO:0007669"/>
    <property type="project" value="UniProtKB-KW"/>
</dbReference>
<dbReference type="PANTHER" id="PTHR31544:SF2">
    <property type="entry name" value="AIG2-LIKE PROTEIN D"/>
    <property type="match status" value="1"/>
</dbReference>
<dbReference type="InterPro" id="IPR013024">
    <property type="entry name" value="GGCT-like"/>
</dbReference>
<comment type="similarity">
    <text evidence="1">Belongs to the gamma-glutamylcyclotransferase family.</text>
</comment>
<accession>A0A8J9TCP2</accession>
<protein>
    <recommendedName>
        <fullName evidence="3">Putative gamma-glutamylcyclotransferase</fullName>
    </recommendedName>
</protein>
<dbReference type="CDD" id="cd06661">
    <property type="entry name" value="GGCT_like"/>
    <property type="match status" value="1"/>
</dbReference>
<dbReference type="Gene3D" id="3.10.490.10">
    <property type="entry name" value="Gamma-glutamyl cyclotransferase-like"/>
    <property type="match status" value="1"/>
</dbReference>
<reference evidence="5" key="1">
    <citation type="submission" date="2022-02" db="EMBL/GenBank/DDBJ databases">
        <authorList>
            <person name="Giguere J D."/>
        </authorList>
    </citation>
    <scope>NUCLEOTIDE SEQUENCE</scope>
    <source>
        <strain evidence="5">CCAP 1055/1</strain>
    </source>
</reference>
<organism evidence="5">
    <name type="scientific">Phaeodactylum tricornutum</name>
    <name type="common">Diatom</name>
    <dbReference type="NCBI Taxonomy" id="2850"/>
    <lineage>
        <taxon>Eukaryota</taxon>
        <taxon>Sar</taxon>
        <taxon>Stramenopiles</taxon>
        <taxon>Ochrophyta</taxon>
        <taxon>Bacillariophyta</taxon>
        <taxon>Bacillariophyceae</taxon>
        <taxon>Bacillariophycidae</taxon>
        <taxon>Naviculales</taxon>
        <taxon>Phaeodactylaceae</taxon>
        <taxon>Phaeodactylum</taxon>
    </lineage>
</organism>
<dbReference type="SUPFAM" id="SSF110857">
    <property type="entry name" value="Gamma-glutamyl cyclotransferase-like"/>
    <property type="match status" value="1"/>
</dbReference>
<dbReference type="Proteomes" id="UP000836788">
    <property type="component" value="Chromosome 4"/>
</dbReference>
<dbReference type="Pfam" id="PF06094">
    <property type="entry name" value="GGACT"/>
    <property type="match status" value="1"/>
</dbReference>
<proteinExistence type="inferred from homology"/>
<evidence type="ECO:0000256" key="2">
    <source>
        <dbReference type="ARBA" id="ARBA00022679"/>
    </source>
</evidence>
<evidence type="ECO:0000256" key="1">
    <source>
        <dbReference type="ARBA" id="ARBA00008861"/>
    </source>
</evidence>
<dbReference type="EMBL" id="OU594945">
    <property type="protein sequence ID" value="CAG9289654.1"/>
    <property type="molecule type" value="Genomic_DNA"/>
</dbReference>
<dbReference type="AlphaFoldDB" id="A0A8J9TCP2"/>
<dbReference type="InterPro" id="IPR036568">
    <property type="entry name" value="GGCT-like_sf"/>
</dbReference>
<gene>
    <name evidence="5" type="ORF">PTTT1_LOCUS42323</name>
</gene>
<name>A0A8J9TCP2_PHATR</name>
<keyword evidence="2" id="KW-0808">Transferase</keyword>
<evidence type="ECO:0000256" key="3">
    <source>
        <dbReference type="ARBA" id="ARBA00030602"/>
    </source>
</evidence>
<feature type="domain" description="Gamma-glutamylcyclotransferase AIG2-like" evidence="4">
    <location>
        <begin position="5"/>
        <end position="120"/>
    </location>
</feature>
<dbReference type="InterPro" id="IPR009288">
    <property type="entry name" value="AIG2-like_dom"/>
</dbReference>
<evidence type="ECO:0000313" key="5">
    <source>
        <dbReference type="EMBL" id="CAG9289654.1"/>
    </source>
</evidence>
<sequence length="150" mass="17652">MPHSLFVYGTLMAPEVVKTLIGRVPPSMPAILKGYIRHPVIGHVFPGLIKCRDDNVCTEGLMYHELDYKEMRVLDWFEDDEYTRTNIEVQLVGDDSLNIETTQVYVWTNPGSDLDVAKSWVYREFRENRLDWYLKNTVKPCRHRLDELNY</sequence>
<dbReference type="InterPro" id="IPR045038">
    <property type="entry name" value="AIG2-like"/>
</dbReference>
<dbReference type="PANTHER" id="PTHR31544">
    <property type="entry name" value="AIG2-LIKE PROTEIN D"/>
    <property type="match status" value="1"/>
</dbReference>
<evidence type="ECO:0000259" key="4">
    <source>
        <dbReference type="Pfam" id="PF06094"/>
    </source>
</evidence>